<keyword evidence="1" id="KW-0732">Signal</keyword>
<keyword evidence="3" id="KW-1185">Reference proteome</keyword>
<feature type="chain" id="PRO_5045329015" description="Lipoprotein" evidence="1">
    <location>
        <begin position="24"/>
        <end position="203"/>
    </location>
</feature>
<reference evidence="2 3" key="1">
    <citation type="submission" date="2021-01" db="EMBL/GenBank/DDBJ databases">
        <authorList>
            <person name="Ruan W."/>
            <person name="Khan S.A."/>
            <person name="Jeon C.O."/>
        </authorList>
    </citation>
    <scope>NUCLEOTIDE SEQUENCE [LARGE SCALE GENOMIC DNA]</scope>
    <source>
        <strain evidence="2 3">R798</strain>
    </source>
</reference>
<evidence type="ECO:0008006" key="4">
    <source>
        <dbReference type="Google" id="ProtNLM"/>
    </source>
</evidence>
<dbReference type="PROSITE" id="PS51257">
    <property type="entry name" value="PROKAR_LIPOPROTEIN"/>
    <property type="match status" value="1"/>
</dbReference>
<comment type="caution">
    <text evidence="2">The sequence shown here is derived from an EMBL/GenBank/DDBJ whole genome shotgun (WGS) entry which is preliminary data.</text>
</comment>
<feature type="signal peptide" evidence="1">
    <location>
        <begin position="1"/>
        <end position="23"/>
    </location>
</feature>
<gene>
    <name evidence="2" type="ORF">I4X03_012115</name>
</gene>
<accession>A0ABS7SPX9</accession>
<dbReference type="Proteomes" id="UP000809349">
    <property type="component" value="Unassembled WGS sequence"/>
</dbReference>
<evidence type="ECO:0000313" key="3">
    <source>
        <dbReference type="Proteomes" id="UP000809349"/>
    </source>
</evidence>
<evidence type="ECO:0000313" key="2">
    <source>
        <dbReference type="EMBL" id="MBZ2208006.1"/>
    </source>
</evidence>
<name>A0ABS7SPX9_9BURK</name>
<dbReference type="RefSeq" id="WP_223468483.1">
    <property type="nucleotide sequence ID" value="NZ_JAFBIL020000004.1"/>
</dbReference>
<dbReference type="EMBL" id="JAFBIL020000004">
    <property type="protein sequence ID" value="MBZ2208006.1"/>
    <property type="molecule type" value="Genomic_DNA"/>
</dbReference>
<sequence length="203" mass="20463">MKSLYLRSSIALACMLGLASCGGGDDNLVLGGNVYGLLKDGLVIQNNGGPDLAITAGASNFVFQQLISSDSDFNVTIKTLPASTTCDVVNGKGKSGAYSVYSVEIRCITASYDLGGTISGLNSEGLVLINGSAQQIIPAGATSFKMTKYNNAVPPVAVSGQVPDGQPYGITILKQPASGTCSVANGTGRMGSGPVTSVVVTCG</sequence>
<organism evidence="2 3">
    <name type="scientific">Massilia soli</name>
    <dbReference type="NCBI Taxonomy" id="2792854"/>
    <lineage>
        <taxon>Bacteria</taxon>
        <taxon>Pseudomonadati</taxon>
        <taxon>Pseudomonadota</taxon>
        <taxon>Betaproteobacteria</taxon>
        <taxon>Burkholderiales</taxon>
        <taxon>Oxalobacteraceae</taxon>
        <taxon>Telluria group</taxon>
        <taxon>Massilia</taxon>
    </lineage>
</organism>
<reference evidence="2 3" key="2">
    <citation type="submission" date="2021-08" db="EMBL/GenBank/DDBJ databases">
        <title>Massilia sp. R798.</title>
        <authorList>
            <person name="Baek J.H."/>
            <person name="Jung H.S."/>
            <person name="Kim K.R."/>
            <person name="Jeon C.O."/>
        </authorList>
    </citation>
    <scope>NUCLEOTIDE SEQUENCE [LARGE SCALE GENOMIC DNA]</scope>
    <source>
        <strain evidence="2 3">R798</strain>
    </source>
</reference>
<proteinExistence type="predicted"/>
<evidence type="ECO:0000256" key="1">
    <source>
        <dbReference type="SAM" id="SignalP"/>
    </source>
</evidence>
<protein>
    <recommendedName>
        <fullName evidence="4">Lipoprotein</fullName>
    </recommendedName>
</protein>